<feature type="region of interest" description="Disordered" evidence="3">
    <location>
        <begin position="457"/>
        <end position="488"/>
    </location>
</feature>
<dbReference type="SUPFAM" id="SSF88713">
    <property type="entry name" value="Glycoside hydrolase/deacetylase"/>
    <property type="match status" value="1"/>
</dbReference>
<name>A0A9P3HED0_9FUNG</name>
<dbReference type="InterPro" id="IPR011330">
    <property type="entry name" value="Glyco_hydro/deAcase_b/a-brl"/>
</dbReference>
<keyword evidence="4" id="KW-1133">Transmembrane helix</keyword>
<dbReference type="PANTHER" id="PTHR10587">
    <property type="entry name" value="GLYCOSYL TRANSFERASE-RELATED"/>
    <property type="match status" value="1"/>
</dbReference>
<evidence type="ECO:0000256" key="4">
    <source>
        <dbReference type="SAM" id="Phobius"/>
    </source>
</evidence>
<dbReference type="Pfam" id="PF01522">
    <property type="entry name" value="Polysacc_deac_1"/>
    <property type="match status" value="1"/>
</dbReference>
<evidence type="ECO:0000256" key="1">
    <source>
        <dbReference type="ARBA" id="ARBA00022723"/>
    </source>
</evidence>
<dbReference type="GO" id="GO:0009272">
    <property type="term" value="P:fungal-type cell wall biogenesis"/>
    <property type="evidence" value="ECO:0007669"/>
    <property type="project" value="UniProtKB-ARBA"/>
</dbReference>
<organism evidence="6 7">
    <name type="scientific">Entomortierella parvispora</name>
    <dbReference type="NCBI Taxonomy" id="205924"/>
    <lineage>
        <taxon>Eukaryota</taxon>
        <taxon>Fungi</taxon>
        <taxon>Fungi incertae sedis</taxon>
        <taxon>Mucoromycota</taxon>
        <taxon>Mortierellomycotina</taxon>
        <taxon>Mortierellomycetes</taxon>
        <taxon>Mortierellales</taxon>
        <taxon>Mortierellaceae</taxon>
        <taxon>Entomortierella</taxon>
    </lineage>
</organism>
<dbReference type="Gene3D" id="3.20.20.370">
    <property type="entry name" value="Glycoside hydrolase/deacetylase"/>
    <property type="match status" value="1"/>
</dbReference>
<dbReference type="Proteomes" id="UP000827284">
    <property type="component" value="Unassembled WGS sequence"/>
</dbReference>
<sequence>MVPISLYSHRDKVAEPASPSESSLTHRRSRRRHAALFALIVMIGPMLVAHVTDAHRPPSSISTEEAMRLLSSPAAGSAGAVTGTSSSSQPSSTLPDDIDYHGIVHHINSTLSPPADEALADKQEEEKEESSGQELEGQHQQSRSRMRASLYPTKDTQPDVNSPQVKAWVAEIDWSKVPNIPVAPGLPDVPHFPKCPPDNLVDRSSCWWSCSGCVAPSDVVTCPDKNAWGLTYDDGPSLATRDMMTFLGEKQLTATFFIVGSRVLEYPDILKEQVARGHHIAMHTWSHAGLTTLTNHQIVAEIRWTEKIIRDVTGLTMKYVRPPYGDTDNRVREILRQMGYTTVIWTSGWDTNDWRMLQHQVEKSEILRSFQSALSTRTSIRSQTGQPGGPITLEHDLSEDTINLSKTLIPMAEGQGLKPMSLATCLNDATPYQRGSRLGPGGATEKINNGDSTSWFGGMEGMEEQDFSPVQSRTRLESSRGKKNDATALQGSSLSVGQLAMQAGLALMAVASVMMTL</sequence>
<reference evidence="6" key="2">
    <citation type="journal article" date="2022" name="Microbiol. Resour. Announc.">
        <title>Whole-Genome Sequence of Entomortierella parvispora E1425, a Mucoromycotan Fungus Associated with Burkholderiaceae-Related Endosymbiotic Bacteria.</title>
        <authorList>
            <person name="Herlambang A."/>
            <person name="Guo Y."/>
            <person name="Takashima Y."/>
            <person name="Narisawa K."/>
            <person name="Ohta H."/>
            <person name="Nishizawa T."/>
        </authorList>
    </citation>
    <scope>NUCLEOTIDE SEQUENCE</scope>
    <source>
        <strain evidence="6">E1425</strain>
    </source>
</reference>
<gene>
    <name evidence="6" type="ORF">EMPS_07150</name>
</gene>
<protein>
    <submittedName>
        <fullName evidence="6">Peptidoglycan-N-acetylglucosamine deacetylase</fullName>
    </submittedName>
</protein>
<dbReference type="InterPro" id="IPR050248">
    <property type="entry name" value="Polysacc_deacetylase_ArnD"/>
</dbReference>
<dbReference type="AlphaFoldDB" id="A0A9P3HED0"/>
<reference evidence="6" key="1">
    <citation type="submission" date="2021-11" db="EMBL/GenBank/DDBJ databases">
        <authorList>
            <person name="Herlambang A."/>
            <person name="Guo Y."/>
            <person name="Takashima Y."/>
            <person name="Nishizawa T."/>
        </authorList>
    </citation>
    <scope>NUCLEOTIDE SEQUENCE</scope>
    <source>
        <strain evidence="6">E1425</strain>
    </source>
</reference>
<dbReference type="GO" id="GO:0004099">
    <property type="term" value="F:chitin deacetylase activity"/>
    <property type="evidence" value="ECO:0007669"/>
    <property type="project" value="UniProtKB-ARBA"/>
</dbReference>
<keyword evidence="2" id="KW-0378">Hydrolase</keyword>
<dbReference type="PANTHER" id="PTHR10587:SF133">
    <property type="entry name" value="CHITIN DEACETYLASE 1-RELATED"/>
    <property type="match status" value="1"/>
</dbReference>
<dbReference type="InterPro" id="IPR002509">
    <property type="entry name" value="NODB_dom"/>
</dbReference>
<keyword evidence="7" id="KW-1185">Reference proteome</keyword>
<dbReference type="PROSITE" id="PS51677">
    <property type="entry name" value="NODB"/>
    <property type="match status" value="1"/>
</dbReference>
<keyword evidence="4" id="KW-0812">Transmembrane</keyword>
<dbReference type="OrthoDB" id="407355at2759"/>
<proteinExistence type="predicted"/>
<evidence type="ECO:0000256" key="3">
    <source>
        <dbReference type="SAM" id="MobiDB-lite"/>
    </source>
</evidence>
<feature type="domain" description="NodB homology" evidence="5">
    <location>
        <begin position="226"/>
        <end position="420"/>
    </location>
</feature>
<dbReference type="GO" id="GO:0016020">
    <property type="term" value="C:membrane"/>
    <property type="evidence" value="ECO:0007669"/>
    <property type="project" value="TreeGrafter"/>
</dbReference>
<keyword evidence="1" id="KW-0479">Metal-binding</keyword>
<feature type="transmembrane region" description="Helical" evidence="4">
    <location>
        <begin position="34"/>
        <end position="52"/>
    </location>
</feature>
<evidence type="ECO:0000256" key="2">
    <source>
        <dbReference type="ARBA" id="ARBA00022801"/>
    </source>
</evidence>
<comment type="caution">
    <text evidence="6">The sequence shown here is derived from an EMBL/GenBank/DDBJ whole genome shotgun (WGS) entry which is preliminary data.</text>
</comment>
<evidence type="ECO:0000259" key="5">
    <source>
        <dbReference type="PROSITE" id="PS51677"/>
    </source>
</evidence>
<keyword evidence="4" id="KW-0472">Membrane</keyword>
<accession>A0A9P3HED0</accession>
<dbReference type="GO" id="GO:0005975">
    <property type="term" value="P:carbohydrate metabolic process"/>
    <property type="evidence" value="ECO:0007669"/>
    <property type="project" value="InterPro"/>
</dbReference>
<feature type="compositionally biased region" description="Low complexity" evidence="3">
    <location>
        <begin position="73"/>
        <end position="92"/>
    </location>
</feature>
<feature type="region of interest" description="Disordered" evidence="3">
    <location>
        <begin position="1"/>
        <end position="29"/>
    </location>
</feature>
<dbReference type="EMBL" id="BQFW01000009">
    <property type="protein sequence ID" value="GJJ74792.1"/>
    <property type="molecule type" value="Genomic_DNA"/>
</dbReference>
<evidence type="ECO:0000313" key="7">
    <source>
        <dbReference type="Proteomes" id="UP000827284"/>
    </source>
</evidence>
<evidence type="ECO:0000313" key="6">
    <source>
        <dbReference type="EMBL" id="GJJ74792.1"/>
    </source>
</evidence>
<feature type="region of interest" description="Disordered" evidence="3">
    <location>
        <begin position="73"/>
        <end position="162"/>
    </location>
</feature>
<dbReference type="GO" id="GO:0046872">
    <property type="term" value="F:metal ion binding"/>
    <property type="evidence" value="ECO:0007669"/>
    <property type="project" value="UniProtKB-KW"/>
</dbReference>
<feature type="compositionally biased region" description="Basic and acidic residues" evidence="3">
    <location>
        <begin position="474"/>
        <end position="485"/>
    </location>
</feature>